<dbReference type="PANTHER" id="PTHR10629:SF52">
    <property type="entry name" value="DNA (CYTOSINE-5)-METHYLTRANSFERASE 1"/>
    <property type="match status" value="1"/>
</dbReference>
<dbReference type="NCBIfam" id="TIGR01443">
    <property type="entry name" value="intein_Cterm"/>
    <property type="match status" value="1"/>
</dbReference>
<dbReference type="Proteomes" id="UP000474565">
    <property type="component" value="Unassembled WGS sequence"/>
</dbReference>
<dbReference type="RefSeq" id="WP_161018406.1">
    <property type="nucleotide sequence ID" value="NZ_WWCP01000002.1"/>
</dbReference>
<dbReference type="PRINTS" id="PR00379">
    <property type="entry name" value="INTEIN"/>
</dbReference>
<dbReference type="InterPro" id="IPR006142">
    <property type="entry name" value="INTEIN"/>
</dbReference>
<name>A0A6L8MGY2_9BURK</name>
<evidence type="ECO:0000256" key="1">
    <source>
        <dbReference type="ARBA" id="ARBA00022813"/>
    </source>
</evidence>
<proteinExistence type="predicted"/>
<dbReference type="InterPro" id="IPR003587">
    <property type="entry name" value="Hint_dom_N"/>
</dbReference>
<dbReference type="InterPro" id="IPR004042">
    <property type="entry name" value="Intein_endonuc_central"/>
</dbReference>
<dbReference type="InterPro" id="IPR036844">
    <property type="entry name" value="Hint_dom_sf"/>
</dbReference>
<comment type="caution">
    <text evidence="4">The sequence shown here is derived from an EMBL/GenBank/DDBJ whole genome shotgun (WGS) entry which is preliminary data.</text>
</comment>
<dbReference type="InterPro" id="IPR050390">
    <property type="entry name" value="C5-Methyltransferase"/>
</dbReference>
<organism evidence="4 5">
    <name type="scientific">Duganella lactea</name>
    <dbReference type="NCBI Taxonomy" id="2692173"/>
    <lineage>
        <taxon>Bacteria</taxon>
        <taxon>Pseudomonadati</taxon>
        <taxon>Pseudomonadota</taxon>
        <taxon>Betaproteobacteria</taxon>
        <taxon>Burkholderiales</taxon>
        <taxon>Oxalobacteraceae</taxon>
        <taxon>Telluria group</taxon>
        <taxon>Duganella</taxon>
    </lineage>
</organism>
<dbReference type="Gene3D" id="2.170.16.10">
    <property type="entry name" value="Hedgehog/Intein (Hint) domain"/>
    <property type="match status" value="1"/>
</dbReference>
<dbReference type="PROSITE" id="PS50818">
    <property type="entry name" value="INTEIN_C_TER"/>
    <property type="match status" value="1"/>
</dbReference>
<dbReference type="InterPro" id="IPR029063">
    <property type="entry name" value="SAM-dependent_MTases_sf"/>
</dbReference>
<dbReference type="PANTHER" id="PTHR10629">
    <property type="entry name" value="CYTOSINE-SPECIFIC METHYLTRANSFERASE"/>
    <property type="match status" value="1"/>
</dbReference>
<sequence>MKRDAITFELPFPHELIIDNFAGGGGTSTGLEAAFGRPVDIAINHDPEALAMHAINHPHTKHLCESVWDVDPIKVTNNQPVALVWLSPDCFPAGTLVLTSKGYRAIETIKVGDMVLTHKLRWRAVTECSSAVRPLIEIRGHGHPGLLVSPEHPIYARAQFRTWNNERRSYDHALSAPEWMPASAVQKGLYWAAPCKFPESVVPGVAGRGIDISDELLWLAGRYLGDGWTRLTDTRAELVITCGKHEIERLRPLLNRWPRAGGRAGSNELEWHERTTSTAYQFTTNHRGLVEWLREHFGHRAEAKGVPAWALGLSRAAREALLEGYLSADGHKFDDFVEAHTVSKSLAFGIKALANSLGKTVAVYCRPNSNVIQGREVNARDLFKVRWRHAVHAEHTQTYIEDEIEWCPVREQSAASESAEVFNIGVEEDESYVVEGIIVHNCKHFSKAKGGTPVNKNIRGLAWVGLRWGYLTKPRAILLENVEEFRTWGPLKVGADGNMYPDPEFKGRLFEAFKAALSTGIPADHPDLEEICDVLGESVPREALVKGLGYIVEFRELRACDYGTPTIRKRLFMIARRDGLPIQWPEATNGAPTSPAVIAGKLAPWRTAAECIDWSIPCPSIFERKRPLADATLRRIAKGIMRYVVDSASPFIVGQGGPIYSGKPVSADQPFGTMTTENHRAVVVPSIVPVTHQGADRSESVHEPFRTITGAQRGEKALATATMVQVGYGERQARYKCGACSEVFEDKHATGAGGLAPAECPACGEEEQVFQLSAAQEPRTLDIEKPLGTVVAGSAKAALVTAFLNEHANASNQRVMPIDEPLRTICAQVPGGHFSAVSATLVGVGGRAGESRPRGADEPAATITAKGDTALVTAVMVDAAHGEVSPSGVKRWGQGAKSVTVPLNTVTASGGNQAIAVAHITKFRTGATGSDMADPLPTITAGPKENPAGCPHALGIVTAHIQRDMGQSTGHAADAPLGTVMAGGGGKSALVASSLVKLRGTSSTAGMDEPLHTVSAGGQHHAEVRAFLVKYYGTDQDPRLEEPLHTVTTKDRYGLVTIEGIDYQIVDIGLRMLEPPELYRAQGFPADYVIKEIPDPAVLFKDGEQAAGDPLLLPRVPLTKSAQVRMCGNSVCPPLSEALIRANFTHEREIGMVAA</sequence>
<keyword evidence="1" id="KW-0068">Autocatalytic cleavage</keyword>
<dbReference type="GO" id="GO:0016539">
    <property type="term" value="P:intein-mediated protein splicing"/>
    <property type="evidence" value="ECO:0007669"/>
    <property type="project" value="InterPro"/>
</dbReference>
<keyword evidence="2" id="KW-0651">Protein splicing</keyword>
<feature type="domain" description="DOD-type homing endonuclease" evidence="3">
    <location>
        <begin position="219"/>
        <end position="359"/>
    </location>
</feature>
<reference evidence="4 5" key="1">
    <citation type="submission" date="2019-12" db="EMBL/GenBank/DDBJ databases">
        <title>Novel species isolated from a subtropical stream in China.</title>
        <authorList>
            <person name="Lu H."/>
        </authorList>
    </citation>
    <scope>NUCLEOTIDE SEQUENCE [LARGE SCALE GENOMIC DNA]</scope>
    <source>
        <strain evidence="4 5">FT50W</strain>
    </source>
</reference>
<dbReference type="Gene3D" id="3.10.28.10">
    <property type="entry name" value="Homing endonucleases"/>
    <property type="match status" value="1"/>
</dbReference>
<dbReference type="SMART" id="SM00306">
    <property type="entry name" value="HintN"/>
    <property type="match status" value="1"/>
</dbReference>
<dbReference type="SUPFAM" id="SSF53335">
    <property type="entry name" value="S-adenosyl-L-methionine-dependent methyltransferases"/>
    <property type="match status" value="3"/>
</dbReference>
<protein>
    <recommendedName>
        <fullName evidence="3">DOD-type homing endonuclease domain-containing protein</fullName>
    </recommendedName>
</protein>
<accession>A0A6L8MGY2</accession>
<dbReference type="Gene3D" id="3.40.50.150">
    <property type="entry name" value="Vaccinia Virus protein VP39"/>
    <property type="match status" value="2"/>
</dbReference>
<dbReference type="InterPro" id="IPR027434">
    <property type="entry name" value="Homing_endonucl"/>
</dbReference>
<dbReference type="GO" id="GO:0044027">
    <property type="term" value="P:negative regulation of gene expression via chromosomal CpG island methylation"/>
    <property type="evidence" value="ECO:0007669"/>
    <property type="project" value="TreeGrafter"/>
</dbReference>
<evidence type="ECO:0000313" key="4">
    <source>
        <dbReference type="EMBL" id="MYM81112.1"/>
    </source>
</evidence>
<dbReference type="Gene3D" id="3.90.120.10">
    <property type="entry name" value="DNA Methylase, subunit A, domain 2"/>
    <property type="match status" value="1"/>
</dbReference>
<gene>
    <name evidence="4" type="ORF">GTP44_03955</name>
</gene>
<dbReference type="SUPFAM" id="SSF51294">
    <property type="entry name" value="Hedgehog/intein (Hint) domain"/>
    <property type="match status" value="1"/>
</dbReference>
<dbReference type="InterPro" id="IPR030934">
    <property type="entry name" value="Intein_C"/>
</dbReference>
<dbReference type="CDD" id="cd00081">
    <property type="entry name" value="Hint"/>
    <property type="match status" value="1"/>
</dbReference>
<dbReference type="GO" id="GO:0003886">
    <property type="term" value="F:DNA (cytosine-5-)-methyltransferase activity"/>
    <property type="evidence" value="ECO:0007669"/>
    <property type="project" value="TreeGrafter"/>
</dbReference>
<dbReference type="PROSITE" id="PS50819">
    <property type="entry name" value="INTEIN_ENDONUCLEASE"/>
    <property type="match status" value="1"/>
</dbReference>
<dbReference type="GO" id="GO:0003677">
    <property type="term" value="F:DNA binding"/>
    <property type="evidence" value="ECO:0007669"/>
    <property type="project" value="TreeGrafter"/>
</dbReference>
<dbReference type="SUPFAM" id="SSF55608">
    <property type="entry name" value="Homing endonucleases"/>
    <property type="match status" value="1"/>
</dbReference>
<dbReference type="EMBL" id="WWCP01000002">
    <property type="protein sequence ID" value="MYM81112.1"/>
    <property type="molecule type" value="Genomic_DNA"/>
</dbReference>
<evidence type="ECO:0000256" key="2">
    <source>
        <dbReference type="ARBA" id="ARBA00023000"/>
    </source>
</evidence>
<evidence type="ECO:0000313" key="5">
    <source>
        <dbReference type="Proteomes" id="UP000474565"/>
    </source>
</evidence>
<evidence type="ECO:0000259" key="3">
    <source>
        <dbReference type="PROSITE" id="PS50819"/>
    </source>
</evidence>
<dbReference type="AlphaFoldDB" id="A0A6L8MGY2"/>
<dbReference type="GO" id="GO:0004519">
    <property type="term" value="F:endonuclease activity"/>
    <property type="evidence" value="ECO:0007669"/>
    <property type="project" value="InterPro"/>
</dbReference>